<sequence length="66" mass="7449">MECIATKSGYTADDNFSNADAVFDCIGDSPEERFDLAFCGSLLKKQYVASRERIYKQIEAAILKYQ</sequence>
<dbReference type="InterPro" id="IPR023214">
    <property type="entry name" value="HAD_sf"/>
</dbReference>
<gene>
    <name evidence="1" type="ORF">T459_16990</name>
</gene>
<protein>
    <submittedName>
        <fullName evidence="1">Uncharacterized protein</fullName>
    </submittedName>
</protein>
<dbReference type="Gramene" id="PHT78938">
    <property type="protein sequence ID" value="PHT78938"/>
    <property type="gene ID" value="T459_16990"/>
</dbReference>
<reference evidence="1 2" key="2">
    <citation type="journal article" date="2017" name="Genome Biol.">
        <title>New reference genome sequences of hot pepper reveal the massive evolution of plant disease-resistance genes by retroduplication.</title>
        <authorList>
            <person name="Kim S."/>
            <person name="Park J."/>
            <person name="Yeom S.I."/>
            <person name="Kim Y.M."/>
            <person name="Seo E."/>
            <person name="Kim K.T."/>
            <person name="Kim M.S."/>
            <person name="Lee J.M."/>
            <person name="Cheong K."/>
            <person name="Shin H.S."/>
            <person name="Kim S.B."/>
            <person name="Han K."/>
            <person name="Lee J."/>
            <person name="Park M."/>
            <person name="Lee H.A."/>
            <person name="Lee H.Y."/>
            <person name="Lee Y."/>
            <person name="Oh S."/>
            <person name="Lee J.H."/>
            <person name="Choi E."/>
            <person name="Choi E."/>
            <person name="Lee S.E."/>
            <person name="Jeon J."/>
            <person name="Kim H."/>
            <person name="Choi G."/>
            <person name="Song H."/>
            <person name="Lee J."/>
            <person name="Lee S.C."/>
            <person name="Kwon J.K."/>
            <person name="Lee H.Y."/>
            <person name="Koo N."/>
            <person name="Hong Y."/>
            <person name="Kim R.W."/>
            <person name="Kang W.H."/>
            <person name="Huh J.H."/>
            <person name="Kang B.C."/>
            <person name="Yang T.J."/>
            <person name="Lee Y.H."/>
            <person name="Bennetzen J.L."/>
            <person name="Choi D."/>
        </authorList>
    </citation>
    <scope>NUCLEOTIDE SEQUENCE [LARGE SCALE GENOMIC DNA]</scope>
    <source>
        <strain evidence="2">cv. CM334</strain>
    </source>
</reference>
<accession>A0A2G2ZAB3</accession>
<dbReference type="STRING" id="4072.A0A2G2ZAB3"/>
<evidence type="ECO:0000313" key="2">
    <source>
        <dbReference type="Proteomes" id="UP000222542"/>
    </source>
</evidence>
<evidence type="ECO:0000313" key="1">
    <source>
        <dbReference type="EMBL" id="PHT78938.1"/>
    </source>
</evidence>
<reference evidence="1 2" key="1">
    <citation type="journal article" date="2014" name="Nat. Genet.">
        <title>Genome sequence of the hot pepper provides insights into the evolution of pungency in Capsicum species.</title>
        <authorList>
            <person name="Kim S."/>
            <person name="Park M."/>
            <person name="Yeom S.I."/>
            <person name="Kim Y.M."/>
            <person name="Lee J.M."/>
            <person name="Lee H.A."/>
            <person name="Seo E."/>
            <person name="Choi J."/>
            <person name="Cheong K."/>
            <person name="Kim K.T."/>
            <person name="Jung K."/>
            <person name="Lee G.W."/>
            <person name="Oh S.K."/>
            <person name="Bae C."/>
            <person name="Kim S.B."/>
            <person name="Lee H.Y."/>
            <person name="Kim S.Y."/>
            <person name="Kim M.S."/>
            <person name="Kang B.C."/>
            <person name="Jo Y.D."/>
            <person name="Yang H.B."/>
            <person name="Jeong H.J."/>
            <person name="Kang W.H."/>
            <person name="Kwon J.K."/>
            <person name="Shin C."/>
            <person name="Lim J.Y."/>
            <person name="Park J.H."/>
            <person name="Huh J.H."/>
            <person name="Kim J.S."/>
            <person name="Kim B.D."/>
            <person name="Cohen O."/>
            <person name="Paran I."/>
            <person name="Suh M.C."/>
            <person name="Lee S.B."/>
            <person name="Kim Y.K."/>
            <person name="Shin Y."/>
            <person name="Noh S.J."/>
            <person name="Park J."/>
            <person name="Seo Y.S."/>
            <person name="Kwon S.Y."/>
            <person name="Kim H.A."/>
            <person name="Park J.M."/>
            <person name="Kim H.J."/>
            <person name="Choi S.B."/>
            <person name="Bosland P.W."/>
            <person name="Reeves G."/>
            <person name="Jo S.H."/>
            <person name="Lee B.W."/>
            <person name="Cho H.T."/>
            <person name="Choi H.S."/>
            <person name="Lee M.S."/>
            <person name="Yu Y."/>
            <person name="Do Choi Y."/>
            <person name="Park B.S."/>
            <person name="van Deynze A."/>
            <person name="Ashrafi H."/>
            <person name="Hill T."/>
            <person name="Kim W.T."/>
            <person name="Pai H.S."/>
            <person name="Ahn H.K."/>
            <person name="Yeam I."/>
            <person name="Giovannoni J.J."/>
            <person name="Rose J.K."/>
            <person name="Sorensen I."/>
            <person name="Lee S.J."/>
            <person name="Kim R.W."/>
            <person name="Choi I.Y."/>
            <person name="Choi B.S."/>
            <person name="Lim J.S."/>
            <person name="Lee Y.H."/>
            <person name="Choi D."/>
        </authorList>
    </citation>
    <scope>NUCLEOTIDE SEQUENCE [LARGE SCALE GENOMIC DNA]</scope>
    <source>
        <strain evidence="2">cv. CM334</strain>
    </source>
</reference>
<comment type="caution">
    <text evidence="1">The sequence shown here is derived from an EMBL/GenBank/DDBJ whole genome shotgun (WGS) entry which is preliminary data.</text>
</comment>
<dbReference type="Gene3D" id="3.40.50.1000">
    <property type="entry name" value="HAD superfamily/HAD-like"/>
    <property type="match status" value="1"/>
</dbReference>
<organism evidence="1 2">
    <name type="scientific">Capsicum annuum</name>
    <name type="common">Capsicum pepper</name>
    <dbReference type="NCBI Taxonomy" id="4072"/>
    <lineage>
        <taxon>Eukaryota</taxon>
        <taxon>Viridiplantae</taxon>
        <taxon>Streptophyta</taxon>
        <taxon>Embryophyta</taxon>
        <taxon>Tracheophyta</taxon>
        <taxon>Spermatophyta</taxon>
        <taxon>Magnoliopsida</taxon>
        <taxon>eudicotyledons</taxon>
        <taxon>Gunneridae</taxon>
        <taxon>Pentapetalae</taxon>
        <taxon>asterids</taxon>
        <taxon>lamiids</taxon>
        <taxon>Solanales</taxon>
        <taxon>Solanaceae</taxon>
        <taxon>Solanoideae</taxon>
        <taxon>Capsiceae</taxon>
        <taxon>Capsicum</taxon>
    </lineage>
</organism>
<dbReference type="AlphaFoldDB" id="A0A2G2ZAB3"/>
<keyword evidence="2" id="KW-1185">Reference proteome</keyword>
<name>A0A2G2ZAB3_CAPAN</name>
<proteinExistence type="predicted"/>
<dbReference type="OMA" id="MECIATK"/>
<dbReference type="Proteomes" id="UP000222542">
    <property type="component" value="Unassembled WGS sequence"/>
</dbReference>
<dbReference type="EMBL" id="AYRZ02000006">
    <property type="protein sequence ID" value="PHT78938.1"/>
    <property type="molecule type" value="Genomic_DNA"/>
</dbReference>